<dbReference type="Pfam" id="PF04984">
    <property type="entry name" value="Phage_sheath_1"/>
    <property type="match status" value="1"/>
</dbReference>
<reference evidence="3 4" key="1">
    <citation type="submission" date="2018-08" db="EMBL/GenBank/DDBJ databases">
        <title>A genome reference for cultivated species of the human gut microbiota.</title>
        <authorList>
            <person name="Zou Y."/>
            <person name="Xue W."/>
            <person name="Luo G."/>
        </authorList>
    </citation>
    <scope>NUCLEOTIDE SEQUENCE [LARGE SCALE GENOMIC DNA]</scope>
    <source>
        <strain evidence="3 4">AF19-16AC</strain>
    </source>
</reference>
<evidence type="ECO:0000259" key="2">
    <source>
        <dbReference type="Pfam" id="PF04984"/>
    </source>
</evidence>
<proteinExistence type="inferred from homology"/>
<comment type="caution">
    <text evidence="3">The sequence shown here is derived from an EMBL/GenBank/DDBJ whole genome shotgun (WGS) entry which is preliminary data.</text>
</comment>
<sequence>MGLPDIIIEFSKKAVTAIQNGSTGIVGIMLKDAKNKGAMVLRSVDEIPTGDSAFSAENTAYIERAFIGSPSKVIIYTMDTTAESYDEATKYFATQKVNYIVGAPDLTTEEATKLATWVKGIRKNSVRRPVAVLPKTAGDSRGVINFEVVNSSATNKIEVGEKQYTEAEYCSRIAGLLAGLDLRVSATYKPLTEVTAIPLVDSDEEVDTAIDAGKLTLYNDGERVVIARGVNSLTTVTEVETADLQKIKINAIQDQIEGDIYSTINKSYIGNYSNSYDNKCLLITAIKGYLRGLEATEGGKGWLKADSSTMEINVAKQKQYLESIGVDTSEMDEQAIKEANTGSHVFLKGTISILDAIEDVDIFINKD</sequence>
<gene>
    <name evidence="3" type="ORF">DWX36_13040</name>
</gene>
<dbReference type="Proteomes" id="UP000283834">
    <property type="component" value="Unassembled WGS sequence"/>
</dbReference>
<evidence type="ECO:0000313" key="3">
    <source>
        <dbReference type="EMBL" id="RGT37002.1"/>
    </source>
</evidence>
<comment type="similarity">
    <text evidence="1">Belongs to the myoviridae tail sheath protein family.</text>
</comment>
<dbReference type="InterPro" id="IPR035089">
    <property type="entry name" value="Phage_sheath_subtilisin"/>
</dbReference>
<protein>
    <submittedName>
        <fullName evidence="3">Phage tail protein</fullName>
    </submittedName>
</protein>
<dbReference type="EMBL" id="QRWQ01000014">
    <property type="protein sequence ID" value="RGT37002.1"/>
    <property type="molecule type" value="Genomic_DNA"/>
</dbReference>
<evidence type="ECO:0000313" key="4">
    <source>
        <dbReference type="Proteomes" id="UP000283834"/>
    </source>
</evidence>
<dbReference type="Gene3D" id="3.30.1370.220">
    <property type="match status" value="1"/>
</dbReference>
<name>A0A412NDZ8_MEDGN</name>
<dbReference type="AlphaFoldDB" id="A0A412NDZ8"/>
<accession>A0A412NDZ8</accession>
<dbReference type="RefSeq" id="WP_118047223.1">
    <property type="nucleotide sequence ID" value="NZ_QRWQ01000014.1"/>
</dbReference>
<evidence type="ECO:0000256" key="1">
    <source>
        <dbReference type="ARBA" id="ARBA00008005"/>
    </source>
</evidence>
<feature type="domain" description="Tail sheath protein subtilisin-like" evidence="2">
    <location>
        <begin position="81"/>
        <end position="232"/>
    </location>
</feature>
<dbReference type="Gene3D" id="3.40.50.11790">
    <property type="match status" value="1"/>
</dbReference>
<organism evidence="3 4">
    <name type="scientific">Mediterraneibacter gnavus</name>
    <name type="common">Ruminococcus gnavus</name>
    <dbReference type="NCBI Taxonomy" id="33038"/>
    <lineage>
        <taxon>Bacteria</taxon>
        <taxon>Bacillati</taxon>
        <taxon>Bacillota</taxon>
        <taxon>Clostridia</taxon>
        <taxon>Lachnospirales</taxon>
        <taxon>Lachnospiraceae</taxon>
        <taxon>Mediterraneibacter</taxon>
    </lineage>
</organism>